<dbReference type="Proteomes" id="UP000520770">
    <property type="component" value="Unassembled WGS sequence"/>
</dbReference>
<proteinExistence type="predicted"/>
<protein>
    <submittedName>
        <fullName evidence="2">Uncharacterized protein</fullName>
    </submittedName>
</protein>
<evidence type="ECO:0000313" key="2">
    <source>
        <dbReference type="EMBL" id="MBB4412365.1"/>
    </source>
</evidence>
<evidence type="ECO:0000313" key="1">
    <source>
        <dbReference type="EMBL" id="MBB4349413.1"/>
    </source>
</evidence>
<dbReference type="EMBL" id="JACIHM010000003">
    <property type="protein sequence ID" value="MBB4446997.1"/>
    <property type="molecule type" value="Genomic_DNA"/>
</dbReference>
<reference evidence="4 5" key="1">
    <citation type="submission" date="2020-08" db="EMBL/GenBank/DDBJ databases">
        <title>Genomic Encyclopedia of Type Strains, Phase IV (KMG-V): Genome sequencing to study the core and pangenomes of soil and plant-associated prokaryotes.</title>
        <authorList>
            <person name="Whitman W."/>
        </authorList>
    </citation>
    <scope>NUCLEOTIDE SEQUENCE [LARGE SCALE GENOMIC DNA]</scope>
    <source>
        <strain evidence="2 5">SEMIA 444</strain>
        <strain evidence="1 4">SEMIA 448</strain>
        <strain evidence="3 6">SEMIA 452</strain>
    </source>
</reference>
<dbReference type="EMBL" id="JACIGW010000003">
    <property type="protein sequence ID" value="MBB4349413.1"/>
    <property type="molecule type" value="Genomic_DNA"/>
</dbReference>
<dbReference type="Proteomes" id="UP000576087">
    <property type="component" value="Unassembled WGS sequence"/>
</dbReference>
<dbReference type="EMBL" id="JACIGY010000003">
    <property type="protein sequence ID" value="MBB4412365.1"/>
    <property type="molecule type" value="Genomic_DNA"/>
</dbReference>
<gene>
    <name evidence="2" type="ORF">GGE31_002878</name>
    <name evidence="1" type="ORF">GGE33_003175</name>
    <name evidence="3" type="ORF">GGE35_002819</name>
</gene>
<comment type="caution">
    <text evidence="2">The sequence shown here is derived from an EMBL/GenBank/DDBJ whole genome shotgun (WGS) entry which is preliminary data.</text>
</comment>
<name>A0A7W6TF80_9HYPH</name>
<dbReference type="Proteomes" id="UP000524535">
    <property type="component" value="Unassembled WGS sequence"/>
</dbReference>
<evidence type="ECO:0000313" key="5">
    <source>
        <dbReference type="Proteomes" id="UP000524535"/>
    </source>
</evidence>
<accession>A0A7W6TF80</accession>
<evidence type="ECO:0000313" key="6">
    <source>
        <dbReference type="Proteomes" id="UP000576087"/>
    </source>
</evidence>
<evidence type="ECO:0000313" key="4">
    <source>
        <dbReference type="Proteomes" id="UP000520770"/>
    </source>
</evidence>
<evidence type="ECO:0000313" key="3">
    <source>
        <dbReference type="EMBL" id="MBB4446997.1"/>
    </source>
</evidence>
<sequence>MLFRNGRAEFLETLHTVCEAQENLIDCNQVIWKTEYLTKMHRHYHYYGIGRGGHTSMAGHELNDREGINRGADPENMLFVMLDFERNREIIPYLGQWTKARDILRNLDVSDDEAPEVVRLSMEKRGQTHRGQKLVVVTDVAYIGFRMSAPRSVHASLAQMPEISPQWCRDRHFISGQAATARQTEWMPTR</sequence>
<organism evidence="2 5">
    <name type="scientific">Aliirhizobium cellulosilyticum</name>
    <dbReference type="NCBI Taxonomy" id="393664"/>
    <lineage>
        <taxon>Bacteria</taxon>
        <taxon>Pseudomonadati</taxon>
        <taxon>Pseudomonadota</taxon>
        <taxon>Alphaproteobacteria</taxon>
        <taxon>Hyphomicrobiales</taxon>
        <taxon>Rhizobiaceae</taxon>
        <taxon>Aliirhizobium</taxon>
    </lineage>
</organism>
<keyword evidence="5" id="KW-1185">Reference proteome</keyword>
<dbReference type="RefSeq" id="WP_183824618.1">
    <property type="nucleotide sequence ID" value="NZ_JACIGW010000003.1"/>
</dbReference>
<dbReference type="AlphaFoldDB" id="A0A7W6TF80"/>